<keyword evidence="2" id="KW-0472">Membrane</keyword>
<dbReference type="InterPro" id="IPR043128">
    <property type="entry name" value="Rev_trsase/Diguanyl_cyclase"/>
</dbReference>
<evidence type="ECO:0000256" key="1">
    <source>
        <dbReference type="SAM" id="MobiDB-lite"/>
    </source>
</evidence>
<dbReference type="SMART" id="SM00052">
    <property type="entry name" value="EAL"/>
    <property type="match status" value="1"/>
</dbReference>
<dbReference type="Proteomes" id="UP000642070">
    <property type="component" value="Unassembled WGS sequence"/>
</dbReference>
<dbReference type="InterPro" id="IPR035919">
    <property type="entry name" value="EAL_sf"/>
</dbReference>
<comment type="caution">
    <text evidence="5">The sequence shown here is derived from an EMBL/GenBank/DDBJ whole genome shotgun (WGS) entry which is preliminary data.</text>
</comment>
<dbReference type="Pfam" id="PF00990">
    <property type="entry name" value="GGDEF"/>
    <property type="match status" value="1"/>
</dbReference>
<dbReference type="Gene3D" id="3.20.20.450">
    <property type="entry name" value="EAL domain"/>
    <property type="match status" value="1"/>
</dbReference>
<dbReference type="CDD" id="cd01948">
    <property type="entry name" value="EAL"/>
    <property type="match status" value="1"/>
</dbReference>
<evidence type="ECO:0000313" key="6">
    <source>
        <dbReference type="Proteomes" id="UP000642070"/>
    </source>
</evidence>
<keyword evidence="2" id="KW-1133">Transmembrane helix</keyword>
<dbReference type="InterPro" id="IPR050706">
    <property type="entry name" value="Cyclic-di-GMP_PDE-like"/>
</dbReference>
<dbReference type="AlphaFoldDB" id="A0A917X3V6"/>
<sequence>MHFVRRKPSPHPRRPERRIDPGAPAGAVVVFGLAFAAMVPGVLRQSSSLFAAVVALGAAAVAGVLVRRRSQRLARTLAASSAKRKGLERALRERATRDPVTGLANRALLTASLGDLRPGLTVALLDLDGFKEVNDALGHDAGDALLIEVAARLRAALPGADLLARLGDDEFAAVWRTPPGPPVDRVLERLRPAYAVAGRQVHLTGSLGLVTTTDQRTSAELLRDADLALDAAKLGGKDRIVRFDAGLRAAADRHRELAAGLRRALRDGELTLHYQPVVRLADGRITAVEALLRWHPPGGEPIPPAAFIPVAEATGLIVPIGRWVLRRACAEAREWHERDGVAVTVNVAAHQLREPDFADDVRAALAAAGLPPSALVLELTESALVREAEAAARLGPLRADGVRIAIDDFGTGYSSLAYLAHLPVDVLKIDRAFLATAVDTPLMRAILQLAEGLSLQTVAEGVETQAQAAALRALGCDGAQGYLFSRPVPAGAVPPLLRGLELGAARTG</sequence>
<feature type="transmembrane region" description="Helical" evidence="2">
    <location>
        <begin position="49"/>
        <end position="66"/>
    </location>
</feature>
<dbReference type="EMBL" id="BMPI01000044">
    <property type="protein sequence ID" value="GGM60569.1"/>
    <property type="molecule type" value="Genomic_DNA"/>
</dbReference>
<feature type="compositionally biased region" description="Basic residues" evidence="1">
    <location>
        <begin position="1"/>
        <end position="16"/>
    </location>
</feature>
<organism evidence="5 6">
    <name type="scientific">Dactylosporangium sucinum</name>
    <dbReference type="NCBI Taxonomy" id="1424081"/>
    <lineage>
        <taxon>Bacteria</taxon>
        <taxon>Bacillati</taxon>
        <taxon>Actinomycetota</taxon>
        <taxon>Actinomycetes</taxon>
        <taxon>Micromonosporales</taxon>
        <taxon>Micromonosporaceae</taxon>
        <taxon>Dactylosporangium</taxon>
    </lineage>
</organism>
<dbReference type="InterPro" id="IPR001633">
    <property type="entry name" value="EAL_dom"/>
</dbReference>
<feature type="transmembrane region" description="Helical" evidence="2">
    <location>
        <begin position="21"/>
        <end position="43"/>
    </location>
</feature>
<dbReference type="CDD" id="cd01949">
    <property type="entry name" value="GGDEF"/>
    <property type="match status" value="1"/>
</dbReference>
<dbReference type="Pfam" id="PF00563">
    <property type="entry name" value="EAL"/>
    <property type="match status" value="1"/>
</dbReference>
<proteinExistence type="predicted"/>
<feature type="domain" description="GGDEF" evidence="4">
    <location>
        <begin position="118"/>
        <end position="245"/>
    </location>
</feature>
<dbReference type="NCBIfam" id="TIGR00254">
    <property type="entry name" value="GGDEF"/>
    <property type="match status" value="1"/>
</dbReference>
<evidence type="ECO:0000259" key="4">
    <source>
        <dbReference type="PROSITE" id="PS50887"/>
    </source>
</evidence>
<dbReference type="SMART" id="SM00267">
    <property type="entry name" value="GGDEF"/>
    <property type="match status" value="1"/>
</dbReference>
<dbReference type="SUPFAM" id="SSF55073">
    <property type="entry name" value="Nucleotide cyclase"/>
    <property type="match status" value="1"/>
</dbReference>
<name>A0A917X3V6_9ACTN</name>
<dbReference type="InterPro" id="IPR000160">
    <property type="entry name" value="GGDEF_dom"/>
</dbReference>
<keyword evidence="6" id="KW-1185">Reference proteome</keyword>
<feature type="domain" description="EAL" evidence="3">
    <location>
        <begin position="254"/>
        <end position="501"/>
    </location>
</feature>
<evidence type="ECO:0000256" key="2">
    <source>
        <dbReference type="SAM" id="Phobius"/>
    </source>
</evidence>
<dbReference type="PANTHER" id="PTHR33121:SF70">
    <property type="entry name" value="SIGNALING PROTEIN YKOW"/>
    <property type="match status" value="1"/>
</dbReference>
<evidence type="ECO:0000259" key="3">
    <source>
        <dbReference type="PROSITE" id="PS50883"/>
    </source>
</evidence>
<evidence type="ECO:0000313" key="5">
    <source>
        <dbReference type="EMBL" id="GGM60569.1"/>
    </source>
</evidence>
<dbReference type="InterPro" id="IPR029787">
    <property type="entry name" value="Nucleotide_cyclase"/>
</dbReference>
<dbReference type="Gene3D" id="3.30.70.270">
    <property type="match status" value="1"/>
</dbReference>
<gene>
    <name evidence="5" type="ORF">GCM10007977_072650</name>
</gene>
<dbReference type="GO" id="GO:0071111">
    <property type="term" value="F:cyclic-guanylate-specific phosphodiesterase activity"/>
    <property type="evidence" value="ECO:0007669"/>
    <property type="project" value="InterPro"/>
</dbReference>
<evidence type="ECO:0008006" key="7">
    <source>
        <dbReference type="Google" id="ProtNLM"/>
    </source>
</evidence>
<dbReference type="PROSITE" id="PS50887">
    <property type="entry name" value="GGDEF"/>
    <property type="match status" value="1"/>
</dbReference>
<protein>
    <recommendedName>
        <fullName evidence="7">Diguanylate cyclase/phosphodiesterase</fullName>
    </recommendedName>
</protein>
<dbReference type="PROSITE" id="PS50883">
    <property type="entry name" value="EAL"/>
    <property type="match status" value="1"/>
</dbReference>
<accession>A0A917X3V6</accession>
<keyword evidence="2" id="KW-0812">Transmembrane</keyword>
<dbReference type="SUPFAM" id="SSF141868">
    <property type="entry name" value="EAL domain-like"/>
    <property type="match status" value="1"/>
</dbReference>
<reference evidence="5" key="1">
    <citation type="journal article" date="2014" name="Int. J. Syst. Evol. Microbiol.">
        <title>Complete genome sequence of Corynebacterium casei LMG S-19264T (=DSM 44701T), isolated from a smear-ripened cheese.</title>
        <authorList>
            <consortium name="US DOE Joint Genome Institute (JGI-PGF)"/>
            <person name="Walter F."/>
            <person name="Albersmeier A."/>
            <person name="Kalinowski J."/>
            <person name="Ruckert C."/>
        </authorList>
    </citation>
    <scope>NUCLEOTIDE SEQUENCE</scope>
    <source>
        <strain evidence="5">JCM 19831</strain>
    </source>
</reference>
<feature type="region of interest" description="Disordered" evidence="1">
    <location>
        <begin position="1"/>
        <end position="20"/>
    </location>
</feature>
<dbReference type="PANTHER" id="PTHR33121">
    <property type="entry name" value="CYCLIC DI-GMP PHOSPHODIESTERASE PDEF"/>
    <property type="match status" value="1"/>
</dbReference>
<reference evidence="5" key="2">
    <citation type="submission" date="2020-09" db="EMBL/GenBank/DDBJ databases">
        <authorList>
            <person name="Sun Q."/>
            <person name="Ohkuma M."/>
        </authorList>
    </citation>
    <scope>NUCLEOTIDE SEQUENCE</scope>
    <source>
        <strain evidence="5">JCM 19831</strain>
    </source>
</reference>